<organism evidence="1 2">
    <name type="scientific">Fructobacillus parabroussonetiae</name>
    <dbReference type="NCBI Taxonomy" id="2713174"/>
    <lineage>
        <taxon>Bacteria</taxon>
        <taxon>Bacillati</taxon>
        <taxon>Bacillota</taxon>
        <taxon>Bacilli</taxon>
        <taxon>Lactobacillales</taxon>
        <taxon>Lactobacillaceae</taxon>
        <taxon>Fructobacillus</taxon>
    </lineage>
</organism>
<gene>
    <name evidence="1" type="ORF">G6R30_03160</name>
</gene>
<proteinExistence type="predicted"/>
<evidence type="ECO:0008006" key="3">
    <source>
        <dbReference type="Google" id="ProtNLM"/>
    </source>
</evidence>
<reference evidence="1 2" key="1">
    <citation type="submission" date="2020-02" db="EMBL/GenBank/DDBJ databases">
        <title>Fructobacillus sp. isolated from paper mulberry of Taiwan.</title>
        <authorList>
            <person name="Lin S.-T."/>
        </authorList>
    </citation>
    <scope>NUCLEOTIDE SEQUENCE [LARGE SCALE GENOMIC DNA]</scope>
    <source>
        <strain evidence="1 2">S1-1</strain>
    </source>
</reference>
<evidence type="ECO:0000313" key="2">
    <source>
        <dbReference type="Proteomes" id="UP001519503"/>
    </source>
</evidence>
<keyword evidence="2" id="KW-1185">Reference proteome</keyword>
<protein>
    <recommendedName>
        <fullName evidence="3">3-dehydroquinate dehydratase</fullName>
    </recommendedName>
</protein>
<dbReference type="RefSeq" id="WP_213821390.1">
    <property type="nucleotide sequence ID" value="NZ_JAAMFL010000005.1"/>
</dbReference>
<comment type="caution">
    <text evidence="1">The sequence shown here is derived from an EMBL/GenBank/DDBJ whole genome shotgun (WGS) entry which is preliminary data.</text>
</comment>
<name>A0ABS5QW84_9LACO</name>
<dbReference type="EMBL" id="JAAMFL010000005">
    <property type="protein sequence ID" value="MBS9337463.1"/>
    <property type="molecule type" value="Genomic_DNA"/>
</dbReference>
<accession>A0ABS5QW84</accession>
<dbReference type="Proteomes" id="UP001519503">
    <property type="component" value="Unassembled WGS sequence"/>
</dbReference>
<sequence>MDFLTQIKEKAAINQATLTVPMALGPNDKFTPFKTLLNEENPDAVIWQADAIADDFSKEVIWDQVKAGGGQAVDDGDLSAMKKAAMKAELEQVHQEFLANWPSIQAQVVQELATNAKETVGDRFLFLAYATTNEGGQGEMAPADQAFFLTSALKVSGQLFDAVFIPSHLDENLQGKVRDAAAAAHVACIETVQVSDLTTASLTEAFEQTLTFGATFVNLELSADMLAQVDLADLEALLTTLSDKYKDQVELVLTLTGQLSKDQLEAWLIFPSAFVTLALSDRYQTPMIHSTVKEVGWH</sequence>
<evidence type="ECO:0000313" key="1">
    <source>
        <dbReference type="EMBL" id="MBS9337463.1"/>
    </source>
</evidence>